<evidence type="ECO:0000313" key="2">
    <source>
        <dbReference type="Proteomes" id="UP000323454"/>
    </source>
</evidence>
<dbReference type="RefSeq" id="WP_149850320.1">
    <property type="nucleotide sequence ID" value="NZ_VUOB01000026.1"/>
</dbReference>
<proteinExistence type="predicted"/>
<dbReference type="Gene3D" id="3.40.50.150">
    <property type="entry name" value="Vaccinia Virus protein VP39"/>
    <property type="match status" value="1"/>
</dbReference>
<keyword evidence="2" id="KW-1185">Reference proteome</keyword>
<dbReference type="EMBL" id="VUOB01000026">
    <property type="protein sequence ID" value="KAA2261699.1"/>
    <property type="molecule type" value="Genomic_DNA"/>
</dbReference>
<dbReference type="PIRSF" id="PIRSF017393">
    <property type="entry name" value="MTase_SAV2177"/>
    <property type="match status" value="1"/>
</dbReference>
<reference evidence="1 2" key="2">
    <citation type="submission" date="2019-09" db="EMBL/GenBank/DDBJ databases">
        <authorList>
            <person name="Jin C."/>
        </authorList>
    </citation>
    <scope>NUCLEOTIDE SEQUENCE [LARGE SCALE GENOMIC DNA]</scope>
    <source>
        <strain evidence="1 2">AN110305</strain>
    </source>
</reference>
<dbReference type="InterPro" id="IPR029063">
    <property type="entry name" value="SAM-dependent_MTases_sf"/>
</dbReference>
<dbReference type="Pfam" id="PF04672">
    <property type="entry name" value="Methyltransf_19"/>
    <property type="match status" value="1"/>
</dbReference>
<evidence type="ECO:0000313" key="1">
    <source>
        <dbReference type="EMBL" id="KAA2261699.1"/>
    </source>
</evidence>
<dbReference type="AlphaFoldDB" id="A0A5B2XF57"/>
<sequence>MEEQHAWSPRTIDLSQPNAARVYDYYLGGACNFAVDRAFADRVLAILPEARLPARLNRAFLRRVVAFCVRNGIRQFLDIGSGIPTAGNVHDVAHRADPSCRVVYVDNDPVAVAHGELILADDDLVATLAADFRDPETVLTAPVTRKLLDFAEPVAVLMTGLLHYVPDADGPHGVVARYREAMAADSYLVLSHITSARLPPRVREIGDLYRASPTPLYDRGRRAISGFFTGFELERPGLVYAPEWRPDSPEDVGEHPESCALYVGVGRRT</sequence>
<organism evidence="1 2">
    <name type="scientific">Solihabitans fulvus</name>
    <dbReference type="NCBI Taxonomy" id="1892852"/>
    <lineage>
        <taxon>Bacteria</taxon>
        <taxon>Bacillati</taxon>
        <taxon>Actinomycetota</taxon>
        <taxon>Actinomycetes</taxon>
        <taxon>Pseudonocardiales</taxon>
        <taxon>Pseudonocardiaceae</taxon>
        <taxon>Solihabitans</taxon>
    </lineage>
</organism>
<dbReference type="InterPro" id="IPR006764">
    <property type="entry name" value="SAM_dep_MeTrfase_SAV2177_type"/>
</dbReference>
<evidence type="ECO:0008006" key="3">
    <source>
        <dbReference type="Google" id="ProtNLM"/>
    </source>
</evidence>
<dbReference type="OrthoDB" id="3516042at2"/>
<reference evidence="1 2" key="1">
    <citation type="submission" date="2019-09" db="EMBL/GenBank/DDBJ databases">
        <title>Goodfellowia gen. nov., a new genus of the Pseudonocardineae related to Actinoalloteichus, containing Goodfellowia coeruleoviolacea gen. nov., comb. nov. gen. nov., comb. nov.</title>
        <authorList>
            <person name="Labeda D."/>
        </authorList>
    </citation>
    <scope>NUCLEOTIDE SEQUENCE [LARGE SCALE GENOMIC DNA]</scope>
    <source>
        <strain evidence="1 2">AN110305</strain>
    </source>
</reference>
<gene>
    <name evidence="1" type="ORF">F0L68_15745</name>
</gene>
<accession>A0A5B2XF57</accession>
<protein>
    <recommendedName>
        <fullName evidence="3">S-adenosyl methyltransferase</fullName>
    </recommendedName>
</protein>
<dbReference type="SUPFAM" id="SSF53335">
    <property type="entry name" value="S-adenosyl-L-methionine-dependent methyltransferases"/>
    <property type="match status" value="1"/>
</dbReference>
<comment type="caution">
    <text evidence="1">The sequence shown here is derived from an EMBL/GenBank/DDBJ whole genome shotgun (WGS) entry which is preliminary data.</text>
</comment>
<dbReference type="Proteomes" id="UP000323454">
    <property type="component" value="Unassembled WGS sequence"/>
</dbReference>
<name>A0A5B2XF57_9PSEU</name>